<accession>A0AAD9KB55</accession>
<organism evidence="1 2">
    <name type="scientific">Paralvinella palmiformis</name>
    <dbReference type="NCBI Taxonomy" id="53620"/>
    <lineage>
        <taxon>Eukaryota</taxon>
        <taxon>Metazoa</taxon>
        <taxon>Spiralia</taxon>
        <taxon>Lophotrochozoa</taxon>
        <taxon>Annelida</taxon>
        <taxon>Polychaeta</taxon>
        <taxon>Sedentaria</taxon>
        <taxon>Canalipalpata</taxon>
        <taxon>Terebellida</taxon>
        <taxon>Terebelliformia</taxon>
        <taxon>Alvinellidae</taxon>
        <taxon>Paralvinella</taxon>
    </lineage>
</organism>
<proteinExistence type="predicted"/>
<dbReference type="EMBL" id="JAODUP010000028">
    <property type="protein sequence ID" value="KAK2167430.1"/>
    <property type="molecule type" value="Genomic_DNA"/>
</dbReference>
<reference evidence="1" key="1">
    <citation type="journal article" date="2023" name="Mol. Biol. Evol.">
        <title>Third-Generation Sequencing Reveals the Adaptive Role of the Epigenome in Three Deep-Sea Polychaetes.</title>
        <authorList>
            <person name="Perez M."/>
            <person name="Aroh O."/>
            <person name="Sun Y."/>
            <person name="Lan Y."/>
            <person name="Juniper S.K."/>
            <person name="Young C.R."/>
            <person name="Angers B."/>
            <person name="Qian P.Y."/>
        </authorList>
    </citation>
    <scope>NUCLEOTIDE SEQUENCE</scope>
    <source>
        <strain evidence="1">P08H-3</strain>
    </source>
</reference>
<dbReference type="AlphaFoldDB" id="A0AAD9KB55"/>
<gene>
    <name evidence="1" type="ORF">LSH36_28g09096</name>
</gene>
<dbReference type="Proteomes" id="UP001208570">
    <property type="component" value="Unassembled WGS sequence"/>
</dbReference>
<sequence length="146" mass="16678">MFMSEFNTSMLDRLDYAGELVLVGDLNFHSDKPSDPESKKFLSFLESLNFIQNVLSATSRSGYVLDVVATRDNEHVLQDLTELESLALPSVHDVVILTDHYNQSLTRILDHHAPAREKTITIRPSKSWFSDDIHRTKCEERKLEGT</sequence>
<name>A0AAD9KB55_9ANNE</name>
<keyword evidence="2" id="KW-1185">Reference proteome</keyword>
<evidence type="ECO:0008006" key="3">
    <source>
        <dbReference type="Google" id="ProtNLM"/>
    </source>
</evidence>
<dbReference type="PANTHER" id="PTHR46670">
    <property type="entry name" value="ENDO/EXONUCLEASE/PHOSPHATASE DOMAIN-CONTAINING PROTEIN"/>
    <property type="match status" value="1"/>
</dbReference>
<evidence type="ECO:0000313" key="2">
    <source>
        <dbReference type="Proteomes" id="UP001208570"/>
    </source>
</evidence>
<dbReference type="PANTHER" id="PTHR46670:SF3">
    <property type="entry name" value="ENDONUCLEASE_EXONUCLEASE_PHOSPHATASE DOMAIN-CONTAINING PROTEIN"/>
    <property type="match status" value="1"/>
</dbReference>
<comment type="caution">
    <text evidence="1">The sequence shown here is derived from an EMBL/GenBank/DDBJ whole genome shotgun (WGS) entry which is preliminary data.</text>
</comment>
<evidence type="ECO:0000313" key="1">
    <source>
        <dbReference type="EMBL" id="KAK2167430.1"/>
    </source>
</evidence>
<protein>
    <recommendedName>
        <fullName evidence="3">Endonuclease/exonuclease/phosphatase domain-containing protein</fullName>
    </recommendedName>
</protein>